<proteinExistence type="inferred from homology"/>
<keyword evidence="4 6" id="KW-0949">S-adenosyl-L-methionine</keyword>
<name>A0ABU5QHB0_9BACT</name>
<dbReference type="HAMAP" id="MF_01872">
    <property type="entry name" value="tRNA_methyltr_YfiC"/>
    <property type="match status" value="1"/>
</dbReference>
<feature type="domain" description="Methyltransferase small" evidence="7">
    <location>
        <begin position="38"/>
        <end position="124"/>
    </location>
</feature>
<dbReference type="GO" id="GO:0032259">
    <property type="term" value="P:methylation"/>
    <property type="evidence" value="ECO:0007669"/>
    <property type="project" value="UniProtKB-KW"/>
</dbReference>
<dbReference type="InterPro" id="IPR022882">
    <property type="entry name" value="tRNA_adenine-N6_MeTrfase"/>
</dbReference>
<evidence type="ECO:0000256" key="1">
    <source>
        <dbReference type="ARBA" id="ARBA00022490"/>
    </source>
</evidence>
<dbReference type="EMBL" id="JAYFUL010000001">
    <property type="protein sequence ID" value="MEA5256340.1"/>
    <property type="molecule type" value="Genomic_DNA"/>
</dbReference>
<accession>A0ABU5QHB0</accession>
<dbReference type="PANTHER" id="PTHR47739:SF1">
    <property type="entry name" value="TRNA1(VAL) (ADENINE(37)-N6)-METHYLTRANSFERASE"/>
    <property type="match status" value="1"/>
</dbReference>
<comment type="catalytic activity">
    <reaction evidence="6">
        <text>adenosine(37) in tRNA1(Val) + S-adenosyl-L-methionine = N(6)-methyladenosine(37) in tRNA1(Val) + S-adenosyl-L-homocysteine + H(+)</text>
        <dbReference type="Rhea" id="RHEA:43160"/>
        <dbReference type="Rhea" id="RHEA-COMP:10369"/>
        <dbReference type="Rhea" id="RHEA-COMP:10370"/>
        <dbReference type="ChEBI" id="CHEBI:15378"/>
        <dbReference type="ChEBI" id="CHEBI:57856"/>
        <dbReference type="ChEBI" id="CHEBI:59789"/>
        <dbReference type="ChEBI" id="CHEBI:74411"/>
        <dbReference type="ChEBI" id="CHEBI:74449"/>
        <dbReference type="EC" id="2.1.1.223"/>
    </reaction>
</comment>
<evidence type="ECO:0000256" key="2">
    <source>
        <dbReference type="ARBA" id="ARBA00022603"/>
    </source>
</evidence>
<protein>
    <recommendedName>
        <fullName evidence="6">tRNA1(Val) (adenine(37)-N6)-methyltransferase</fullName>
        <ecNumber evidence="6">2.1.1.223</ecNumber>
    </recommendedName>
    <alternativeName>
        <fullName evidence="6">tRNA m6A37 methyltransferase</fullName>
    </alternativeName>
</protein>
<evidence type="ECO:0000256" key="4">
    <source>
        <dbReference type="ARBA" id="ARBA00022691"/>
    </source>
</evidence>
<dbReference type="EC" id="2.1.1.223" evidence="6"/>
<dbReference type="GO" id="GO:0008168">
    <property type="term" value="F:methyltransferase activity"/>
    <property type="evidence" value="ECO:0007669"/>
    <property type="project" value="UniProtKB-KW"/>
</dbReference>
<reference evidence="8 9" key="1">
    <citation type="submission" date="2023-12" db="EMBL/GenBank/DDBJ databases">
        <title>Novel species of the genus Arcicella isolated from rivers.</title>
        <authorList>
            <person name="Lu H."/>
        </authorList>
    </citation>
    <scope>NUCLEOTIDE SEQUENCE [LARGE SCALE GENOMIC DNA]</scope>
    <source>
        <strain evidence="8 9">LMG 21963</strain>
    </source>
</reference>
<gene>
    <name evidence="8" type="ORF">VB264_01005</name>
</gene>
<dbReference type="SUPFAM" id="SSF53335">
    <property type="entry name" value="S-adenosyl-L-methionine-dependent methyltransferases"/>
    <property type="match status" value="1"/>
</dbReference>
<dbReference type="InterPro" id="IPR029063">
    <property type="entry name" value="SAM-dependent_MTases_sf"/>
</dbReference>
<evidence type="ECO:0000313" key="8">
    <source>
        <dbReference type="EMBL" id="MEA5256340.1"/>
    </source>
</evidence>
<keyword evidence="5 6" id="KW-0819">tRNA processing</keyword>
<dbReference type="InterPro" id="IPR002052">
    <property type="entry name" value="DNA_methylase_N6_adenine_CS"/>
</dbReference>
<evidence type="ECO:0000256" key="6">
    <source>
        <dbReference type="HAMAP-Rule" id="MF_01872"/>
    </source>
</evidence>
<dbReference type="InterPro" id="IPR050210">
    <property type="entry name" value="tRNA_Adenine-N(6)_MTase"/>
</dbReference>
<dbReference type="Gene3D" id="3.40.50.150">
    <property type="entry name" value="Vaccinia Virus protein VP39"/>
    <property type="match status" value="1"/>
</dbReference>
<evidence type="ECO:0000259" key="7">
    <source>
        <dbReference type="Pfam" id="PF05175"/>
    </source>
</evidence>
<dbReference type="PROSITE" id="PS00092">
    <property type="entry name" value="N6_MTASE"/>
    <property type="match status" value="1"/>
</dbReference>
<dbReference type="Proteomes" id="UP001304671">
    <property type="component" value="Unassembled WGS sequence"/>
</dbReference>
<dbReference type="InterPro" id="IPR020596">
    <property type="entry name" value="rRNA_Ade_Mease_Trfase_CS"/>
</dbReference>
<evidence type="ECO:0000256" key="5">
    <source>
        <dbReference type="ARBA" id="ARBA00022694"/>
    </source>
</evidence>
<dbReference type="CDD" id="cd02440">
    <property type="entry name" value="AdoMet_MTases"/>
    <property type="match status" value="1"/>
</dbReference>
<keyword evidence="9" id="KW-1185">Reference proteome</keyword>
<comment type="function">
    <text evidence="6">Specifically methylates the adenine in position 37 of tRNA(1)(Val) (anticodon cmo5UAC).</text>
</comment>
<keyword evidence="1 6" id="KW-0963">Cytoplasm</keyword>
<evidence type="ECO:0000313" key="9">
    <source>
        <dbReference type="Proteomes" id="UP001304671"/>
    </source>
</evidence>
<keyword evidence="3 6" id="KW-0808">Transferase</keyword>
<dbReference type="PROSITE" id="PS01131">
    <property type="entry name" value="RRNA_A_DIMETH"/>
    <property type="match status" value="1"/>
</dbReference>
<dbReference type="InterPro" id="IPR007848">
    <property type="entry name" value="Small_mtfrase_dom"/>
</dbReference>
<sequence>MSKSINGFQFKQFTVQQQNTAMKVTTDACILGAYTDVAEAKNILDIGTGTGLLSLMLAQRTNAKIMAVEVDDKAYQQALENVQDSIFKEQIAVFHQSIQDFTERNKGLSFELIISNPPFFQNHLKSQQEKRNTALHTDTLSFEDLIASVIQLLAPVGQFVVLLPAYESSVLEILALEKGLYPQKKLLIRHRKESKILRIITTFGLAKKELAQEELIIRNLDESYTAQFETLLKAYYLIF</sequence>
<comment type="subcellular location">
    <subcellularLocation>
        <location evidence="6">Cytoplasm</location>
    </subcellularLocation>
</comment>
<organism evidence="8 9">
    <name type="scientific">Arcicella aquatica</name>
    <dbReference type="NCBI Taxonomy" id="217141"/>
    <lineage>
        <taxon>Bacteria</taxon>
        <taxon>Pseudomonadati</taxon>
        <taxon>Bacteroidota</taxon>
        <taxon>Cytophagia</taxon>
        <taxon>Cytophagales</taxon>
        <taxon>Flectobacillaceae</taxon>
        <taxon>Arcicella</taxon>
    </lineage>
</organism>
<evidence type="ECO:0000256" key="3">
    <source>
        <dbReference type="ARBA" id="ARBA00022679"/>
    </source>
</evidence>
<dbReference type="Pfam" id="PF05175">
    <property type="entry name" value="MTS"/>
    <property type="match status" value="1"/>
</dbReference>
<comment type="caution">
    <text evidence="8">The sequence shown here is derived from an EMBL/GenBank/DDBJ whole genome shotgun (WGS) entry which is preliminary data.</text>
</comment>
<dbReference type="PANTHER" id="PTHR47739">
    <property type="entry name" value="TRNA1(VAL) (ADENINE(37)-N6)-METHYLTRANSFERASE"/>
    <property type="match status" value="1"/>
</dbReference>
<comment type="similarity">
    <text evidence="6">Belongs to the methyltransferase superfamily. tRNA (adenine-N(6)-)-methyltransferase family.</text>
</comment>
<keyword evidence="2 6" id="KW-0489">Methyltransferase</keyword>
<dbReference type="RefSeq" id="WP_323246145.1">
    <property type="nucleotide sequence ID" value="NZ_JAYFUL010000001.1"/>
</dbReference>